<dbReference type="EMBL" id="CP020557">
    <property type="protein sequence ID" value="ARF69699.1"/>
    <property type="molecule type" value="Genomic_DNA"/>
</dbReference>
<evidence type="ECO:0000313" key="4">
    <source>
        <dbReference type="Proteomes" id="UP000192727"/>
    </source>
</evidence>
<organism evidence="3 4">
    <name type="scientific">Paenibacillus larvae subsp. pulvifaciens</name>
    <dbReference type="NCBI Taxonomy" id="1477"/>
    <lineage>
        <taxon>Bacteria</taxon>
        <taxon>Bacillati</taxon>
        <taxon>Bacillota</taxon>
        <taxon>Bacilli</taxon>
        <taxon>Bacillales</taxon>
        <taxon>Paenibacillaceae</taxon>
        <taxon>Paenibacillus</taxon>
    </lineage>
</organism>
<sequence>MNRVKDSVIRALKTLYPDKKIYDEKIRQGLENGCFFAKILDAAQNREIDRRYKRFYLFDIHYFAPSYEEAYEVAERLIEGMEYIQVGEHTVRGTGMRSEIVDDVLHFFISFDYHVIKPKAPGTKLQGLEQEGIIRE</sequence>
<dbReference type="EMBL" id="CP020557">
    <property type="protein sequence ID" value="ARF66667.1"/>
    <property type="molecule type" value="Genomic_DNA"/>
</dbReference>
<dbReference type="EMBL" id="CP020557">
    <property type="protein sequence ID" value="ARF67034.1"/>
    <property type="molecule type" value="Genomic_DNA"/>
</dbReference>
<dbReference type="Pfam" id="PF20765">
    <property type="entry name" value="Phage_tail_terminator_8"/>
    <property type="match status" value="1"/>
</dbReference>
<dbReference type="RefSeq" id="WP_083038146.1">
    <property type="nucleotide sequence ID" value="NZ_CP020557.1"/>
</dbReference>
<evidence type="ECO:0000313" key="1">
    <source>
        <dbReference type="EMBL" id="ARF66667.1"/>
    </source>
</evidence>
<dbReference type="Proteomes" id="UP000192727">
    <property type="component" value="Chromosome"/>
</dbReference>
<dbReference type="AlphaFoldDB" id="A0A1V0UX76"/>
<proteinExistence type="predicted"/>
<evidence type="ECO:0008006" key="5">
    <source>
        <dbReference type="Google" id="ProtNLM"/>
    </source>
</evidence>
<accession>A0A1V0UX76</accession>
<gene>
    <name evidence="1" type="ORF">B7C51_00890</name>
    <name evidence="2" type="ORF">B7C51_03235</name>
    <name evidence="3" type="ORF">B7C51_20460</name>
</gene>
<evidence type="ECO:0000313" key="3">
    <source>
        <dbReference type="EMBL" id="ARF69699.1"/>
    </source>
</evidence>
<reference evidence="3 4" key="1">
    <citation type="submission" date="2017-03" db="EMBL/GenBank/DDBJ databases">
        <title>Paenibacillus larvae genome sequencing.</title>
        <authorList>
            <person name="Dingman D.W."/>
        </authorList>
    </citation>
    <scope>NUCLEOTIDE SEQUENCE [LARGE SCALE GENOMIC DNA]</scope>
    <source>
        <strain evidence="3 4">SAG 10367</strain>
    </source>
</reference>
<protein>
    <recommendedName>
        <fullName evidence="5">Phage protein</fullName>
    </recommendedName>
</protein>
<evidence type="ECO:0000313" key="2">
    <source>
        <dbReference type="EMBL" id="ARF67034.1"/>
    </source>
</evidence>
<dbReference type="InterPro" id="IPR049254">
    <property type="entry name" value="Phage_tail_terminator"/>
</dbReference>
<name>A0A1V0UX76_9BACL</name>